<feature type="region of interest" description="Disordered" evidence="1">
    <location>
        <begin position="1"/>
        <end position="37"/>
    </location>
</feature>
<organism evidence="2">
    <name type="scientific">Tanacetum cinerariifolium</name>
    <name type="common">Dalmatian daisy</name>
    <name type="synonym">Chrysanthemum cinerariifolium</name>
    <dbReference type="NCBI Taxonomy" id="118510"/>
    <lineage>
        <taxon>Eukaryota</taxon>
        <taxon>Viridiplantae</taxon>
        <taxon>Streptophyta</taxon>
        <taxon>Embryophyta</taxon>
        <taxon>Tracheophyta</taxon>
        <taxon>Spermatophyta</taxon>
        <taxon>Magnoliopsida</taxon>
        <taxon>eudicotyledons</taxon>
        <taxon>Gunneridae</taxon>
        <taxon>Pentapetalae</taxon>
        <taxon>asterids</taxon>
        <taxon>campanulids</taxon>
        <taxon>Asterales</taxon>
        <taxon>Asteraceae</taxon>
        <taxon>Asteroideae</taxon>
        <taxon>Anthemideae</taxon>
        <taxon>Anthemidinae</taxon>
        <taxon>Tanacetum</taxon>
    </lineage>
</organism>
<dbReference type="AlphaFoldDB" id="A0A699SP14"/>
<name>A0A699SP14_TANCI</name>
<feature type="non-terminal residue" evidence="2">
    <location>
        <position position="1"/>
    </location>
</feature>
<evidence type="ECO:0000313" key="2">
    <source>
        <dbReference type="EMBL" id="GFC99561.1"/>
    </source>
</evidence>
<gene>
    <name evidence="2" type="ORF">Tci_871531</name>
</gene>
<evidence type="ECO:0000256" key="1">
    <source>
        <dbReference type="SAM" id="MobiDB-lite"/>
    </source>
</evidence>
<sequence length="78" mass="8997">KGIVLQEPDESTTTKTTKPSQQSQDKGKAIMIEEPVKPKKKDLIKLDEEDAKKLQAELMRKKDLQEKKLKRNKKPILL</sequence>
<feature type="compositionally biased region" description="Low complexity" evidence="1">
    <location>
        <begin position="11"/>
        <end position="24"/>
    </location>
</feature>
<reference evidence="2" key="1">
    <citation type="journal article" date="2019" name="Sci. Rep.">
        <title>Draft genome of Tanacetum cinerariifolium, the natural source of mosquito coil.</title>
        <authorList>
            <person name="Yamashiro T."/>
            <person name="Shiraishi A."/>
            <person name="Satake H."/>
            <person name="Nakayama K."/>
        </authorList>
    </citation>
    <scope>NUCLEOTIDE SEQUENCE</scope>
</reference>
<proteinExistence type="predicted"/>
<comment type="caution">
    <text evidence="2">The sequence shown here is derived from an EMBL/GenBank/DDBJ whole genome shotgun (WGS) entry which is preliminary data.</text>
</comment>
<dbReference type="EMBL" id="BKCJ011179378">
    <property type="protein sequence ID" value="GFC99561.1"/>
    <property type="molecule type" value="Genomic_DNA"/>
</dbReference>
<accession>A0A699SP14</accession>
<protein>
    <submittedName>
        <fullName evidence="2">Uncharacterized protein</fullName>
    </submittedName>
</protein>